<reference evidence="1 2" key="1">
    <citation type="journal article" date="2021" name="Hortic Res">
        <title>Chromosome-scale assembly of the Dendrobium chrysotoxum genome enhances the understanding of orchid evolution.</title>
        <authorList>
            <person name="Zhang Y."/>
            <person name="Zhang G.Q."/>
            <person name="Zhang D."/>
            <person name="Liu X.D."/>
            <person name="Xu X.Y."/>
            <person name="Sun W.H."/>
            <person name="Yu X."/>
            <person name="Zhu X."/>
            <person name="Wang Z.W."/>
            <person name="Zhao X."/>
            <person name="Zhong W.Y."/>
            <person name="Chen H."/>
            <person name="Yin W.L."/>
            <person name="Huang T."/>
            <person name="Niu S.C."/>
            <person name="Liu Z.J."/>
        </authorList>
    </citation>
    <scope>NUCLEOTIDE SEQUENCE [LARGE SCALE GENOMIC DNA]</scope>
    <source>
        <strain evidence="1">Lindl</strain>
    </source>
</reference>
<evidence type="ECO:0000313" key="1">
    <source>
        <dbReference type="EMBL" id="KAH0462932.1"/>
    </source>
</evidence>
<dbReference type="Proteomes" id="UP000775213">
    <property type="component" value="Unassembled WGS sequence"/>
</dbReference>
<gene>
    <name evidence="1" type="ORF">IEQ34_007514</name>
</gene>
<dbReference type="EMBL" id="JAGFBR010000008">
    <property type="protein sequence ID" value="KAH0462932.1"/>
    <property type="molecule type" value="Genomic_DNA"/>
</dbReference>
<comment type="caution">
    <text evidence="1">The sequence shown here is derived from an EMBL/GenBank/DDBJ whole genome shotgun (WGS) entry which is preliminary data.</text>
</comment>
<accession>A0AAV7H4X0</accession>
<name>A0AAV7H4X0_DENCH</name>
<proteinExistence type="predicted"/>
<keyword evidence="2" id="KW-1185">Reference proteome</keyword>
<organism evidence="1 2">
    <name type="scientific">Dendrobium chrysotoxum</name>
    <name type="common">Orchid</name>
    <dbReference type="NCBI Taxonomy" id="161865"/>
    <lineage>
        <taxon>Eukaryota</taxon>
        <taxon>Viridiplantae</taxon>
        <taxon>Streptophyta</taxon>
        <taxon>Embryophyta</taxon>
        <taxon>Tracheophyta</taxon>
        <taxon>Spermatophyta</taxon>
        <taxon>Magnoliopsida</taxon>
        <taxon>Liliopsida</taxon>
        <taxon>Asparagales</taxon>
        <taxon>Orchidaceae</taxon>
        <taxon>Epidendroideae</taxon>
        <taxon>Malaxideae</taxon>
        <taxon>Dendrobiinae</taxon>
        <taxon>Dendrobium</taxon>
    </lineage>
</organism>
<protein>
    <submittedName>
        <fullName evidence="1">Uncharacterized protein</fullName>
    </submittedName>
</protein>
<evidence type="ECO:0000313" key="2">
    <source>
        <dbReference type="Proteomes" id="UP000775213"/>
    </source>
</evidence>
<sequence>MAYMFLDPIMEKLISAAFRYLKDQVRWQTGMKEDLVKLQENLQDPSCRPLRFQPRADHIP</sequence>
<dbReference type="AlphaFoldDB" id="A0AAV7H4X0"/>